<evidence type="ECO:0000256" key="3">
    <source>
        <dbReference type="ARBA" id="ARBA00022679"/>
    </source>
</evidence>
<evidence type="ECO:0000256" key="2">
    <source>
        <dbReference type="ARBA" id="ARBA00022603"/>
    </source>
</evidence>
<accession>A0A810QGT4</accession>
<proteinExistence type="inferred from homology"/>
<dbReference type="SUPFAM" id="SSF55315">
    <property type="entry name" value="L30e-like"/>
    <property type="match status" value="1"/>
</dbReference>
<dbReference type="Pfam" id="PF22435">
    <property type="entry name" value="MRM3-like_sub_bind"/>
    <property type="match status" value="1"/>
</dbReference>
<feature type="domain" description="RNA 2-O ribose methyltransferase substrate binding" evidence="4">
    <location>
        <begin position="32"/>
        <end position="99"/>
    </location>
</feature>
<keyword evidence="2 5" id="KW-0489">Methyltransferase</keyword>
<dbReference type="InterPro" id="IPR001537">
    <property type="entry name" value="SpoU_MeTrfase"/>
</dbReference>
<dbReference type="PANTHER" id="PTHR43191:SF2">
    <property type="entry name" value="RRNA METHYLTRANSFERASE 3, MITOCHONDRIAL"/>
    <property type="match status" value="1"/>
</dbReference>
<evidence type="ECO:0000313" key="6">
    <source>
        <dbReference type="Proteomes" id="UP000679848"/>
    </source>
</evidence>
<reference evidence="5" key="1">
    <citation type="submission" date="2020-09" db="EMBL/GenBank/DDBJ databases">
        <title>New species isolated from human feces.</title>
        <authorList>
            <person name="Kitahara M."/>
            <person name="Shigeno Y."/>
            <person name="Shime M."/>
            <person name="Matsumoto Y."/>
            <person name="Nakamura S."/>
            <person name="Motooka D."/>
            <person name="Fukuoka S."/>
            <person name="Nishikawa H."/>
            <person name="Benno Y."/>
        </authorList>
    </citation>
    <scope>NUCLEOTIDE SEQUENCE</scope>
    <source>
        <strain evidence="5">MM59</strain>
    </source>
</reference>
<dbReference type="Pfam" id="PF00588">
    <property type="entry name" value="SpoU_methylase"/>
    <property type="match status" value="1"/>
</dbReference>
<dbReference type="InterPro" id="IPR029026">
    <property type="entry name" value="tRNA_m1G_MTases_N"/>
</dbReference>
<dbReference type="GO" id="GO:0005737">
    <property type="term" value="C:cytoplasm"/>
    <property type="evidence" value="ECO:0007669"/>
    <property type="project" value="UniProtKB-ARBA"/>
</dbReference>
<dbReference type="InterPro" id="IPR051259">
    <property type="entry name" value="rRNA_Methyltransferase"/>
</dbReference>
<dbReference type="Proteomes" id="UP000679848">
    <property type="component" value="Chromosome"/>
</dbReference>
<keyword evidence="3" id="KW-0808">Transferase</keyword>
<dbReference type="AlphaFoldDB" id="A0A810QGT4"/>
<dbReference type="EMBL" id="AP023420">
    <property type="protein sequence ID" value="BCK85046.1"/>
    <property type="molecule type" value="Genomic_DNA"/>
</dbReference>
<evidence type="ECO:0000256" key="1">
    <source>
        <dbReference type="ARBA" id="ARBA00007228"/>
    </source>
</evidence>
<gene>
    <name evidence="5" type="primary">spoU</name>
    <name evidence="5" type="ORF">MM59RIKEN_23650</name>
</gene>
<dbReference type="Gene3D" id="3.40.1280.10">
    <property type="match status" value="1"/>
</dbReference>
<name>A0A810QGT4_9FIRM</name>
<dbReference type="KEGG" id="pfaa:MM59RIKEN_23650"/>
<evidence type="ECO:0000259" key="4">
    <source>
        <dbReference type="SMART" id="SM00967"/>
    </source>
</evidence>
<dbReference type="InterPro" id="IPR013123">
    <property type="entry name" value="SpoU_subst-bd"/>
</dbReference>
<dbReference type="GO" id="GO:0032259">
    <property type="term" value="P:methylation"/>
    <property type="evidence" value="ECO:0007669"/>
    <property type="project" value="UniProtKB-KW"/>
</dbReference>
<dbReference type="Gene3D" id="3.30.1330.30">
    <property type="match status" value="1"/>
</dbReference>
<evidence type="ECO:0000313" key="5">
    <source>
        <dbReference type="EMBL" id="BCK85046.1"/>
    </source>
</evidence>
<dbReference type="SMART" id="SM00967">
    <property type="entry name" value="SpoU_sub_bind"/>
    <property type="match status" value="1"/>
</dbReference>
<dbReference type="InterPro" id="IPR029064">
    <property type="entry name" value="Ribosomal_eL30-like_sf"/>
</dbReference>
<comment type="similarity">
    <text evidence="1">Belongs to the class IV-like SAM-binding methyltransferase superfamily. RNA methyltransferase TrmH family.</text>
</comment>
<dbReference type="InterPro" id="IPR053888">
    <property type="entry name" value="MRM3-like_sub_bind"/>
</dbReference>
<protein>
    <submittedName>
        <fullName evidence="5">23S rRNA methyltransferase</fullName>
    </submittedName>
</protein>
<dbReference type="RefSeq" id="WP_213543357.1">
    <property type="nucleotide sequence ID" value="NZ_AP023420.1"/>
</dbReference>
<dbReference type="GO" id="GO:0006396">
    <property type="term" value="P:RNA processing"/>
    <property type="evidence" value="ECO:0007669"/>
    <property type="project" value="InterPro"/>
</dbReference>
<dbReference type="GO" id="GO:0003723">
    <property type="term" value="F:RNA binding"/>
    <property type="evidence" value="ECO:0007669"/>
    <property type="project" value="InterPro"/>
</dbReference>
<dbReference type="CDD" id="cd18095">
    <property type="entry name" value="SpoU-like_rRNA-MTase"/>
    <property type="match status" value="1"/>
</dbReference>
<keyword evidence="6" id="KW-1185">Reference proteome</keyword>
<sequence length="252" mass="26926">METITSRTNPLCTHLRKLASSGSYRRERREFLCDSPKLLEEALAYGSRLQTVVCTEQAALPFVPAGVRLVAVPGDVMKSISPAQTPQGVLCVCKMPESALPERLTGRRYVVLDGVQDPGNVGTILRTADAFGADGVFLVNGCADLYNPKTVRATMGAIFRCPAWSCGLEEVLELLAGIPLYGAALRSDTTDVRTVDYSRCALAVGSEGRGLSQALLAACTKTLLIPMQPHCESLNAAVAAAVLLWEAARETI</sequence>
<dbReference type="GO" id="GO:0008173">
    <property type="term" value="F:RNA methyltransferase activity"/>
    <property type="evidence" value="ECO:0007669"/>
    <property type="project" value="InterPro"/>
</dbReference>
<organism evidence="5 6">
    <name type="scientific">Pusillibacter faecalis</name>
    <dbReference type="NCBI Taxonomy" id="2714358"/>
    <lineage>
        <taxon>Bacteria</taxon>
        <taxon>Bacillati</taxon>
        <taxon>Bacillota</taxon>
        <taxon>Clostridia</taxon>
        <taxon>Eubacteriales</taxon>
        <taxon>Oscillospiraceae</taxon>
        <taxon>Pusillibacter</taxon>
    </lineage>
</organism>
<dbReference type="PANTHER" id="PTHR43191">
    <property type="entry name" value="RRNA METHYLTRANSFERASE 3"/>
    <property type="match status" value="1"/>
</dbReference>
<dbReference type="SUPFAM" id="SSF75217">
    <property type="entry name" value="alpha/beta knot"/>
    <property type="match status" value="1"/>
</dbReference>
<dbReference type="InterPro" id="IPR029028">
    <property type="entry name" value="Alpha/beta_knot_MTases"/>
</dbReference>